<evidence type="ECO:0000256" key="1">
    <source>
        <dbReference type="SAM" id="MobiDB-lite"/>
    </source>
</evidence>
<feature type="region of interest" description="Disordered" evidence="1">
    <location>
        <begin position="440"/>
        <end position="484"/>
    </location>
</feature>
<feature type="region of interest" description="Disordered" evidence="1">
    <location>
        <begin position="201"/>
        <end position="222"/>
    </location>
</feature>
<feature type="region of interest" description="Disordered" evidence="1">
    <location>
        <begin position="315"/>
        <end position="374"/>
    </location>
</feature>
<proteinExistence type="predicted"/>
<feature type="region of interest" description="Disordered" evidence="1">
    <location>
        <begin position="1"/>
        <end position="21"/>
    </location>
</feature>
<feature type="compositionally biased region" description="Polar residues" evidence="1">
    <location>
        <begin position="342"/>
        <end position="366"/>
    </location>
</feature>
<feature type="compositionally biased region" description="Low complexity" evidence="1">
    <location>
        <begin position="315"/>
        <end position="329"/>
    </location>
</feature>
<evidence type="ECO:0000313" key="2">
    <source>
        <dbReference type="EMBL" id="KAK7681757.1"/>
    </source>
</evidence>
<protein>
    <submittedName>
        <fullName evidence="2">Uncharacterized protein</fullName>
    </submittedName>
</protein>
<sequence>MAYCISSTPRAPTTMNQNTSSSRSLSTYHVTYLCDPSIYETLDRPEKLKNFHKKLLLFSRILNIDIKSEMTIQLYHYTNNGTRETSEFEMNMEICLESIISLKPSDRDCIPLLIIWADSPFFCKIGNPVMWPWLSQKSQKNGVSLTICTTEVSHDPIRDQDAAWCSENNLFSVNIQTLLGIPFPSTSALERLPTFEIQPELETYAPPPPQPPAASSVAQYPHEDDIPPSANYLIGSALVDPTGYPTHTPHPPWFSGKRRHDEDEDGCSHVTNEQLLKRLKQDIPTSQHHHSYPSYNPLPVYVGSASSSMTYPYRSQLGSRSQQGSVSLSPPTRNQRGHKRNLSSSNVQDETSSIHSLSGATASNMPWNRAPKRQRLSGSGLRTLYSLMDHYNQDFIQGHSGDNYPSYSTRIPYSGYVLDASLDQTQTQTHHLPVPQAPHLMVVPTSSSPPPRGPRGRPKKNPQPENDAVSEEGRPETQTEGYRAASTASYGRYSFAIAAVCRWGY</sequence>
<dbReference type="Proteomes" id="UP001385951">
    <property type="component" value="Unassembled WGS sequence"/>
</dbReference>
<gene>
    <name evidence="2" type="ORF">QCA50_015104</name>
</gene>
<keyword evidence="3" id="KW-1185">Reference proteome</keyword>
<comment type="caution">
    <text evidence="2">The sequence shown here is derived from an EMBL/GenBank/DDBJ whole genome shotgun (WGS) entry which is preliminary data.</text>
</comment>
<evidence type="ECO:0000313" key="3">
    <source>
        <dbReference type="Proteomes" id="UP001385951"/>
    </source>
</evidence>
<accession>A0AAW0FNP4</accession>
<reference evidence="2 3" key="1">
    <citation type="submission" date="2022-09" db="EMBL/GenBank/DDBJ databases">
        <authorList>
            <person name="Palmer J.M."/>
        </authorList>
    </citation>
    <scope>NUCLEOTIDE SEQUENCE [LARGE SCALE GENOMIC DNA]</scope>
    <source>
        <strain evidence="2 3">DSM 7382</strain>
    </source>
</reference>
<organism evidence="2 3">
    <name type="scientific">Cerrena zonata</name>
    <dbReference type="NCBI Taxonomy" id="2478898"/>
    <lineage>
        <taxon>Eukaryota</taxon>
        <taxon>Fungi</taxon>
        <taxon>Dikarya</taxon>
        <taxon>Basidiomycota</taxon>
        <taxon>Agaricomycotina</taxon>
        <taxon>Agaricomycetes</taxon>
        <taxon>Polyporales</taxon>
        <taxon>Cerrenaceae</taxon>
        <taxon>Cerrena</taxon>
    </lineage>
</organism>
<dbReference type="AlphaFoldDB" id="A0AAW0FNP4"/>
<feature type="region of interest" description="Disordered" evidence="1">
    <location>
        <begin position="244"/>
        <end position="267"/>
    </location>
</feature>
<dbReference type="EMBL" id="JASBNA010000039">
    <property type="protein sequence ID" value="KAK7681757.1"/>
    <property type="molecule type" value="Genomic_DNA"/>
</dbReference>
<name>A0AAW0FNP4_9APHY</name>